<dbReference type="Proteomes" id="UP000316316">
    <property type="component" value="Unassembled WGS sequence"/>
</dbReference>
<dbReference type="AlphaFoldDB" id="A0A553S7F0"/>
<dbReference type="EMBL" id="PDXQ01000001">
    <property type="protein sequence ID" value="TRZ32923.1"/>
    <property type="molecule type" value="Genomic_DNA"/>
</dbReference>
<protein>
    <submittedName>
        <fullName evidence="1">Uncharacterized protein</fullName>
    </submittedName>
</protein>
<evidence type="ECO:0000313" key="1">
    <source>
        <dbReference type="EMBL" id="TRZ32923.1"/>
    </source>
</evidence>
<dbReference type="GeneID" id="69569075"/>
<sequence length="367" mass="43483">MNAQQKKNGWFFSKNIIDEINSVPEEDILFEEETSALPEKYTKKQRDEISELKRLNEEKDDLLNKLTKESTLENQRLIKENEKYKQALIRTGEEKAENRRQIQELEAEVRRNRQEIRNLQENKESGDLKEQLEKANEELRTLKTTAENYQQLEKELQEAQQQIRNFTTTQKDEAFQHQENIQKFERQISHLMNDLTEKEELVTQLDQLIVEKDQLILEKEDIVQQLIEEQKHQDSLAESELVAQLQHQITTLQKENEQLQQEATQSQHEIGEVLISARRQANRMVEKAKLDAQRIVKDSEAELQTIHDRAKEISCEVDESRQTILSIYEELKIRVDQLAKSNVPDLEEIKGRYEYPKVSVITRKEHK</sequence>
<gene>
    <name evidence="1" type="ORF">AUF17_02015</name>
</gene>
<reference evidence="1 2" key="1">
    <citation type="submission" date="2017-10" db="EMBL/GenBank/DDBJ databases">
        <title>FDA dAtabase for Regulatory Grade micrObial Sequences (FDA-ARGOS): Supporting development and validation of Infectious Disease Dx tests.</title>
        <authorList>
            <person name="Campos J."/>
            <person name="Goldberg B."/>
            <person name="Tallon L.J."/>
            <person name="Sadzewicz L."/>
            <person name="Sengamalay N."/>
            <person name="Ott S."/>
            <person name="Godinez A."/>
            <person name="Nagaraj S."/>
            <person name="Vyas G."/>
            <person name="Aluvathingal J."/>
            <person name="Nadendla S."/>
            <person name="Geyer C."/>
            <person name="Nandy P."/>
            <person name="Hobson J."/>
            <person name="Sichtig H."/>
        </authorList>
    </citation>
    <scope>NUCLEOTIDE SEQUENCE [LARGE SCALE GENOMIC DNA]</scope>
    <source>
        <strain evidence="1 2">FDAARGOS_185</strain>
    </source>
</reference>
<comment type="caution">
    <text evidence="1">The sequence shown here is derived from an EMBL/GenBank/DDBJ whole genome shotgun (WGS) entry which is preliminary data.</text>
</comment>
<organism evidence="1 2">
    <name type="scientific">Enterococcus avium</name>
    <name type="common">Streptococcus avium</name>
    <dbReference type="NCBI Taxonomy" id="33945"/>
    <lineage>
        <taxon>Bacteria</taxon>
        <taxon>Bacillati</taxon>
        <taxon>Bacillota</taxon>
        <taxon>Bacilli</taxon>
        <taxon>Lactobacillales</taxon>
        <taxon>Enterococcaceae</taxon>
        <taxon>Enterococcus</taxon>
    </lineage>
</organism>
<proteinExistence type="predicted"/>
<dbReference type="RefSeq" id="WP_049222134.1">
    <property type="nucleotide sequence ID" value="NZ_CABGUH010000008.1"/>
</dbReference>
<accession>A0A553S7F0</accession>
<name>A0A553S7F0_ENTAV</name>
<evidence type="ECO:0000313" key="2">
    <source>
        <dbReference type="Proteomes" id="UP000316316"/>
    </source>
</evidence>